<reference evidence="2 3" key="1">
    <citation type="submission" date="2015-03" db="EMBL/GenBank/DDBJ databases">
        <title>Genome sequence of Pseudoalteromonas aurantia.</title>
        <authorList>
            <person name="Xie B.-B."/>
            <person name="Rong J.-C."/>
            <person name="Qin Q.-L."/>
            <person name="Zhang Y.-Z."/>
        </authorList>
    </citation>
    <scope>NUCLEOTIDE SEQUENCE [LARGE SCALE GENOMIC DNA]</scope>
    <source>
        <strain evidence="2 3">208</strain>
    </source>
</reference>
<gene>
    <name evidence="2" type="ORF">PAUR_b0807</name>
</gene>
<dbReference type="InterPro" id="IPR032710">
    <property type="entry name" value="NTF2-like_dom_sf"/>
</dbReference>
<dbReference type="PROSITE" id="PS51257">
    <property type="entry name" value="PROKAR_LIPOPROTEIN"/>
    <property type="match status" value="1"/>
</dbReference>
<accession>A0ABR9EIR3</accession>
<dbReference type="Proteomes" id="UP000615755">
    <property type="component" value="Unassembled WGS sequence"/>
</dbReference>
<dbReference type="Gene3D" id="3.10.450.50">
    <property type="match status" value="1"/>
</dbReference>
<sequence length="156" mass="17641">MLRTLFICSLAIVLGGCQISQKDISVTLCEDVLMKYPQHRDKGPVRDYQALFTEDATFSVPKLNISLQGSDAIANRVRSALITKKSIHMITSMNITPSSKNSLTAQSHFILYLTSLEDRTQPMKVFNGRYEDQLVIKSGQCYIQRRNVLIDRVDTL</sequence>
<evidence type="ECO:0000259" key="1">
    <source>
        <dbReference type="Pfam" id="PF13577"/>
    </source>
</evidence>
<organism evidence="2 3">
    <name type="scientific">Pseudoalteromonas aurantia 208</name>
    <dbReference type="NCBI Taxonomy" id="1314867"/>
    <lineage>
        <taxon>Bacteria</taxon>
        <taxon>Pseudomonadati</taxon>
        <taxon>Pseudomonadota</taxon>
        <taxon>Gammaproteobacteria</taxon>
        <taxon>Alteromonadales</taxon>
        <taxon>Pseudoalteromonadaceae</taxon>
        <taxon>Pseudoalteromonas</taxon>
    </lineage>
</organism>
<proteinExistence type="predicted"/>
<dbReference type="InterPro" id="IPR037401">
    <property type="entry name" value="SnoaL-like"/>
</dbReference>
<feature type="domain" description="SnoaL-like" evidence="1">
    <location>
        <begin position="30"/>
        <end position="147"/>
    </location>
</feature>
<protein>
    <recommendedName>
        <fullName evidence="1">SnoaL-like domain-containing protein</fullName>
    </recommendedName>
</protein>
<evidence type="ECO:0000313" key="2">
    <source>
        <dbReference type="EMBL" id="MBE0370717.1"/>
    </source>
</evidence>
<evidence type="ECO:0000313" key="3">
    <source>
        <dbReference type="Proteomes" id="UP000615755"/>
    </source>
</evidence>
<dbReference type="RefSeq" id="WP_192509772.1">
    <property type="nucleotide sequence ID" value="NZ_AQGV01000015.1"/>
</dbReference>
<dbReference type="EMBL" id="AQGV01000015">
    <property type="protein sequence ID" value="MBE0370717.1"/>
    <property type="molecule type" value="Genomic_DNA"/>
</dbReference>
<name>A0ABR9EIR3_9GAMM</name>
<comment type="caution">
    <text evidence="2">The sequence shown here is derived from an EMBL/GenBank/DDBJ whole genome shotgun (WGS) entry which is preliminary data.</text>
</comment>
<keyword evidence="3" id="KW-1185">Reference proteome</keyword>
<dbReference type="SUPFAM" id="SSF54427">
    <property type="entry name" value="NTF2-like"/>
    <property type="match status" value="1"/>
</dbReference>
<dbReference type="Pfam" id="PF13577">
    <property type="entry name" value="SnoaL_4"/>
    <property type="match status" value="1"/>
</dbReference>